<sequence length="175" mass="19540">MPRKIAVYPGSFDPITYGHLDIINRGLKIFDNIIVAVARNSAKNSLFTIEERVDLISRVLEGNDRAKVDTFDGLLIDYVRSQQATVIIRGLRAISDFEYEFQIAQMNRGLTKEVETLFMMTSVPYSYLSSSIVKEVSSLNGPVDGLVPPLVKQALDIKFQHQKTSQGDPNESVSS</sequence>
<dbReference type="HAMAP" id="MF_00151">
    <property type="entry name" value="PPAT_bact"/>
    <property type="match status" value="1"/>
</dbReference>
<dbReference type="GO" id="GO:0005524">
    <property type="term" value="F:ATP binding"/>
    <property type="evidence" value="ECO:0007669"/>
    <property type="project" value="UniProtKB-KW"/>
</dbReference>
<evidence type="ECO:0000313" key="11">
    <source>
        <dbReference type="EMBL" id="MBT0664322.1"/>
    </source>
</evidence>
<dbReference type="NCBIfam" id="TIGR01510">
    <property type="entry name" value="coaD_prev_kdtB"/>
    <property type="match status" value="1"/>
</dbReference>
<feature type="binding site" evidence="9">
    <location>
        <begin position="11"/>
        <end position="12"/>
    </location>
    <ligand>
        <name>ATP</name>
        <dbReference type="ChEBI" id="CHEBI:30616"/>
    </ligand>
</feature>
<keyword evidence="3 9" id="KW-0548">Nucleotidyltransferase</keyword>
<dbReference type="SUPFAM" id="SSF52374">
    <property type="entry name" value="Nucleotidylyl transferase"/>
    <property type="match status" value="1"/>
</dbReference>
<evidence type="ECO:0000256" key="4">
    <source>
        <dbReference type="ARBA" id="ARBA00022741"/>
    </source>
</evidence>
<dbReference type="InterPro" id="IPR001980">
    <property type="entry name" value="PPAT"/>
</dbReference>
<evidence type="ECO:0000313" key="12">
    <source>
        <dbReference type="Proteomes" id="UP000811899"/>
    </source>
</evidence>
<feature type="binding site" evidence="9">
    <location>
        <begin position="90"/>
        <end position="92"/>
    </location>
    <ligand>
        <name>ATP</name>
        <dbReference type="ChEBI" id="CHEBI:30616"/>
    </ligand>
</feature>
<evidence type="ECO:0000256" key="5">
    <source>
        <dbReference type="ARBA" id="ARBA00022840"/>
    </source>
</evidence>
<feature type="binding site" evidence="9">
    <location>
        <position position="11"/>
    </location>
    <ligand>
        <name>substrate</name>
    </ligand>
</feature>
<dbReference type="Gene3D" id="3.40.50.620">
    <property type="entry name" value="HUPs"/>
    <property type="match status" value="1"/>
</dbReference>
<feature type="binding site" evidence="9">
    <location>
        <position position="89"/>
    </location>
    <ligand>
        <name>substrate</name>
    </ligand>
</feature>
<proteinExistence type="inferred from homology"/>
<keyword evidence="12" id="KW-1185">Reference proteome</keyword>
<keyword evidence="7 9" id="KW-0173">Coenzyme A biosynthesis</keyword>
<comment type="catalytic activity">
    <reaction evidence="8 9">
        <text>(R)-4'-phosphopantetheine + ATP + H(+) = 3'-dephospho-CoA + diphosphate</text>
        <dbReference type="Rhea" id="RHEA:19801"/>
        <dbReference type="ChEBI" id="CHEBI:15378"/>
        <dbReference type="ChEBI" id="CHEBI:30616"/>
        <dbReference type="ChEBI" id="CHEBI:33019"/>
        <dbReference type="ChEBI" id="CHEBI:57328"/>
        <dbReference type="ChEBI" id="CHEBI:61723"/>
        <dbReference type="EC" id="2.7.7.3"/>
    </reaction>
</comment>
<keyword evidence="4 9" id="KW-0547">Nucleotide-binding</keyword>
<evidence type="ECO:0000256" key="2">
    <source>
        <dbReference type="ARBA" id="ARBA00022679"/>
    </source>
</evidence>
<feature type="binding site" evidence="9">
    <location>
        <position position="19"/>
    </location>
    <ligand>
        <name>ATP</name>
        <dbReference type="ChEBI" id="CHEBI:30616"/>
    </ligand>
</feature>
<dbReference type="Pfam" id="PF01467">
    <property type="entry name" value="CTP_transf_like"/>
    <property type="match status" value="1"/>
</dbReference>
<dbReference type="EC" id="2.7.7.3" evidence="9"/>
<dbReference type="GO" id="GO:0015937">
    <property type="term" value="P:coenzyme A biosynthetic process"/>
    <property type="evidence" value="ECO:0007669"/>
    <property type="project" value="UniProtKB-UniRule"/>
</dbReference>
<comment type="function">
    <text evidence="9">Reversibly transfers an adenylyl group from ATP to 4'-phosphopantetheine, yielding dephospho-CoA (dPCoA) and pyrophosphate.</text>
</comment>
<comment type="similarity">
    <text evidence="9">Belongs to the bacterial CoaD family.</text>
</comment>
<dbReference type="InterPro" id="IPR014729">
    <property type="entry name" value="Rossmann-like_a/b/a_fold"/>
</dbReference>
<comment type="subunit">
    <text evidence="9">Homohexamer.</text>
</comment>
<comment type="cofactor">
    <cofactor evidence="9">
        <name>Mg(2+)</name>
        <dbReference type="ChEBI" id="CHEBI:18420"/>
    </cofactor>
</comment>
<dbReference type="RefSeq" id="WP_214171103.1">
    <property type="nucleotide sequence ID" value="NZ_JAHCVJ010000003.1"/>
</dbReference>
<keyword evidence="1 9" id="KW-0963">Cytoplasm</keyword>
<evidence type="ECO:0000256" key="3">
    <source>
        <dbReference type="ARBA" id="ARBA00022695"/>
    </source>
</evidence>
<evidence type="ECO:0000256" key="1">
    <source>
        <dbReference type="ARBA" id="ARBA00022490"/>
    </source>
</evidence>
<keyword evidence="6 9" id="KW-0460">Magnesium</keyword>
<comment type="caution">
    <text evidence="11">The sequence shown here is derived from an EMBL/GenBank/DDBJ whole genome shotgun (WGS) entry which is preliminary data.</text>
</comment>
<accession>A0AAW4L297</accession>
<dbReference type="Proteomes" id="UP000811899">
    <property type="component" value="Unassembled WGS sequence"/>
</dbReference>
<dbReference type="CDD" id="cd02163">
    <property type="entry name" value="PPAT"/>
    <property type="match status" value="1"/>
</dbReference>
<evidence type="ECO:0000256" key="8">
    <source>
        <dbReference type="ARBA" id="ARBA00029346"/>
    </source>
</evidence>
<dbReference type="NCBIfam" id="TIGR00125">
    <property type="entry name" value="cyt_tran_rel"/>
    <property type="match status" value="1"/>
</dbReference>
<name>A0AAW4L297_9BACT</name>
<evidence type="ECO:0000256" key="6">
    <source>
        <dbReference type="ARBA" id="ARBA00022842"/>
    </source>
</evidence>
<reference evidence="11 12" key="1">
    <citation type="submission" date="2021-05" db="EMBL/GenBank/DDBJ databases">
        <title>The draft genome of Geobacter pelophilus DSM 12255.</title>
        <authorList>
            <person name="Xu Z."/>
            <person name="Masuda Y."/>
            <person name="Itoh H."/>
            <person name="Senoo K."/>
        </authorList>
    </citation>
    <scope>NUCLEOTIDE SEQUENCE [LARGE SCALE GENOMIC DNA]</scope>
    <source>
        <strain evidence="11 12">DSM 12255</strain>
    </source>
</reference>
<feature type="binding site" evidence="9">
    <location>
        <position position="100"/>
    </location>
    <ligand>
        <name>ATP</name>
        <dbReference type="ChEBI" id="CHEBI:30616"/>
    </ligand>
</feature>
<organism evidence="11 12">
    <name type="scientific">Geoanaerobacter pelophilus</name>
    <dbReference type="NCBI Taxonomy" id="60036"/>
    <lineage>
        <taxon>Bacteria</taxon>
        <taxon>Pseudomonadati</taxon>
        <taxon>Thermodesulfobacteriota</taxon>
        <taxon>Desulfuromonadia</taxon>
        <taxon>Geobacterales</taxon>
        <taxon>Geobacteraceae</taxon>
        <taxon>Geoanaerobacter</taxon>
    </lineage>
</organism>
<dbReference type="AlphaFoldDB" id="A0AAW4L297"/>
<comment type="pathway">
    <text evidence="9">Cofactor biosynthesis; coenzyme A biosynthesis; CoA from (R)-pantothenate: step 4/5.</text>
</comment>
<dbReference type="EMBL" id="JAHCVJ010000003">
    <property type="protein sequence ID" value="MBT0664322.1"/>
    <property type="molecule type" value="Genomic_DNA"/>
</dbReference>
<comment type="subcellular location">
    <subcellularLocation>
        <location evidence="9">Cytoplasm</location>
    </subcellularLocation>
</comment>
<feature type="site" description="Transition state stabilizer" evidence="9">
    <location>
        <position position="19"/>
    </location>
</feature>
<keyword evidence="5 9" id="KW-0067">ATP-binding</keyword>
<feature type="binding site" evidence="9">
    <location>
        <position position="43"/>
    </location>
    <ligand>
        <name>substrate</name>
    </ligand>
</feature>
<feature type="binding site" evidence="9">
    <location>
        <position position="75"/>
    </location>
    <ligand>
        <name>substrate</name>
    </ligand>
</feature>
<feature type="domain" description="Cytidyltransferase-like" evidence="10">
    <location>
        <begin position="7"/>
        <end position="135"/>
    </location>
</feature>
<evidence type="ECO:0000256" key="7">
    <source>
        <dbReference type="ARBA" id="ARBA00022993"/>
    </source>
</evidence>
<evidence type="ECO:0000259" key="10">
    <source>
        <dbReference type="Pfam" id="PF01467"/>
    </source>
</evidence>
<keyword evidence="2 9" id="KW-0808">Transferase</keyword>
<evidence type="ECO:0000256" key="9">
    <source>
        <dbReference type="HAMAP-Rule" id="MF_00151"/>
    </source>
</evidence>
<dbReference type="PRINTS" id="PR01020">
    <property type="entry name" value="LPSBIOSNTHSS"/>
</dbReference>
<feature type="binding site" evidence="9">
    <location>
        <begin position="125"/>
        <end position="131"/>
    </location>
    <ligand>
        <name>ATP</name>
        <dbReference type="ChEBI" id="CHEBI:30616"/>
    </ligand>
</feature>
<protein>
    <recommendedName>
        <fullName evidence="9">Phosphopantetheine adenylyltransferase</fullName>
        <ecNumber evidence="9">2.7.7.3</ecNumber>
    </recommendedName>
    <alternativeName>
        <fullName evidence="9">Dephospho-CoA pyrophosphorylase</fullName>
    </alternativeName>
    <alternativeName>
        <fullName evidence="9">Pantetheine-phosphate adenylyltransferase</fullName>
        <shortName evidence="9">PPAT</shortName>
    </alternativeName>
</protein>
<gene>
    <name evidence="9 11" type="primary">coaD</name>
    <name evidence="11" type="ORF">KI809_08410</name>
</gene>
<dbReference type="PANTHER" id="PTHR21342">
    <property type="entry name" value="PHOSPHOPANTETHEINE ADENYLYLTRANSFERASE"/>
    <property type="match status" value="1"/>
</dbReference>
<dbReference type="GO" id="GO:0005737">
    <property type="term" value="C:cytoplasm"/>
    <property type="evidence" value="ECO:0007669"/>
    <property type="project" value="UniProtKB-SubCell"/>
</dbReference>
<dbReference type="GO" id="GO:0004595">
    <property type="term" value="F:pantetheine-phosphate adenylyltransferase activity"/>
    <property type="evidence" value="ECO:0007669"/>
    <property type="project" value="UniProtKB-UniRule"/>
</dbReference>
<dbReference type="InterPro" id="IPR004821">
    <property type="entry name" value="Cyt_trans-like"/>
</dbReference>
<dbReference type="PANTHER" id="PTHR21342:SF1">
    <property type="entry name" value="PHOSPHOPANTETHEINE ADENYLYLTRANSFERASE"/>
    <property type="match status" value="1"/>
</dbReference>